<dbReference type="InterPro" id="IPR003593">
    <property type="entry name" value="AAA+_ATPase"/>
</dbReference>
<dbReference type="GO" id="GO:0051603">
    <property type="term" value="P:proteolysis involved in protein catabolic process"/>
    <property type="evidence" value="ECO:0007669"/>
    <property type="project" value="TreeGrafter"/>
</dbReference>
<organism evidence="7 8">
    <name type="scientific">Candidatus Abzuiibacterium crystallinum</name>
    <dbReference type="NCBI Taxonomy" id="1974748"/>
    <lineage>
        <taxon>Bacteria</taxon>
        <taxon>Pseudomonadati</taxon>
        <taxon>Candidatus Omnitrophota</taxon>
        <taxon>Candidatus Abzuiibacterium</taxon>
    </lineage>
</organism>
<dbReference type="GO" id="GO:0005524">
    <property type="term" value="F:ATP binding"/>
    <property type="evidence" value="ECO:0007669"/>
    <property type="project" value="UniProtKB-KW"/>
</dbReference>
<feature type="domain" description="AAA+ ATPase" evidence="5">
    <location>
        <begin position="103"/>
        <end position="274"/>
    </location>
</feature>
<dbReference type="Pfam" id="PF10431">
    <property type="entry name" value="ClpB_D2-small"/>
    <property type="match status" value="1"/>
</dbReference>
<name>A0A2H0LQP1_9BACT</name>
<keyword evidence="7" id="KW-0645">Protease</keyword>
<dbReference type="SMART" id="SM01086">
    <property type="entry name" value="ClpB_D2-small"/>
    <property type="match status" value="1"/>
</dbReference>
<keyword evidence="2" id="KW-0067">ATP-binding</keyword>
<dbReference type="AlphaFoldDB" id="A0A2H0LQP1"/>
<keyword evidence="3" id="KW-0143">Chaperone</keyword>
<reference evidence="7 8" key="1">
    <citation type="submission" date="2017-09" db="EMBL/GenBank/DDBJ databases">
        <title>Depth-based differentiation of microbial function through sediment-hosted aquifers and enrichment of novel symbionts in the deep terrestrial subsurface.</title>
        <authorList>
            <person name="Probst A.J."/>
            <person name="Ladd B."/>
            <person name="Jarett J.K."/>
            <person name="Geller-Mcgrath D.E."/>
            <person name="Sieber C.M."/>
            <person name="Emerson J.B."/>
            <person name="Anantharaman K."/>
            <person name="Thomas B.C."/>
            <person name="Malmstrom R."/>
            <person name="Stieglmeier M."/>
            <person name="Klingl A."/>
            <person name="Woyke T."/>
            <person name="Ryan C.M."/>
            <person name="Banfield J.F."/>
        </authorList>
    </citation>
    <scope>NUCLEOTIDE SEQUENCE [LARGE SCALE GENOMIC DNA]</scope>
    <source>
        <strain evidence="7">CG11_big_fil_rev_8_21_14_0_20_45_26</strain>
    </source>
</reference>
<dbReference type="Gene3D" id="1.10.8.60">
    <property type="match status" value="1"/>
</dbReference>
<dbReference type="GO" id="GO:0016887">
    <property type="term" value="F:ATP hydrolysis activity"/>
    <property type="evidence" value="ECO:0007669"/>
    <property type="project" value="InterPro"/>
</dbReference>
<dbReference type="Proteomes" id="UP000230859">
    <property type="component" value="Unassembled WGS sequence"/>
</dbReference>
<dbReference type="GO" id="GO:0008233">
    <property type="term" value="F:peptidase activity"/>
    <property type="evidence" value="ECO:0007669"/>
    <property type="project" value="UniProtKB-KW"/>
</dbReference>
<evidence type="ECO:0000256" key="3">
    <source>
        <dbReference type="ARBA" id="ARBA00023186"/>
    </source>
</evidence>
<dbReference type="SMART" id="SM00382">
    <property type="entry name" value="AAA"/>
    <property type="match status" value="1"/>
</dbReference>
<dbReference type="EMBL" id="PCVY01000037">
    <property type="protein sequence ID" value="PIQ86676.1"/>
    <property type="molecule type" value="Genomic_DNA"/>
</dbReference>
<dbReference type="Gene3D" id="3.40.50.300">
    <property type="entry name" value="P-loop containing nucleotide triphosphate hydrolases"/>
    <property type="match status" value="1"/>
</dbReference>
<gene>
    <name evidence="7" type="ORF">COV74_03665</name>
</gene>
<comment type="caution">
    <text evidence="7">The sequence shown here is derived from an EMBL/GenBank/DDBJ whole genome shotgun (WGS) entry which is preliminary data.</text>
</comment>
<dbReference type="Pfam" id="PF07724">
    <property type="entry name" value="AAA_2"/>
    <property type="match status" value="1"/>
</dbReference>
<feature type="domain" description="Clp ATPase C-terminal" evidence="6">
    <location>
        <begin position="314"/>
        <end position="405"/>
    </location>
</feature>
<evidence type="ECO:0000259" key="6">
    <source>
        <dbReference type="SMART" id="SM01086"/>
    </source>
</evidence>
<evidence type="ECO:0000256" key="1">
    <source>
        <dbReference type="ARBA" id="ARBA00022741"/>
    </source>
</evidence>
<accession>A0A2H0LQP1</accession>
<dbReference type="SUPFAM" id="SSF52540">
    <property type="entry name" value="P-loop containing nucleoside triphosphate hydrolases"/>
    <property type="match status" value="1"/>
</dbReference>
<sequence>MSDKDDQDKAQKDIMEMMKKIMESGVAVQVPRPEPEAEEPEDSKKEKRNKVLHFHLKPRDVKKHLDRFVIRQEEAKRILSTAVCDHYNAIREDAKQKGKANYVKQNVILLGPTGVGKTYLIRHLADLVGVPFVKADATKFSETGYVGGDVDDLVRELVQKAGGDIELAQYGIIYLDEIDKIAAPANMVGRDVTGAGVQRGLLKMLEETEVSLRNPQDIQSQMQGLFDLQRKGKVLKPVINTRHILMIVSGAFGNLLPIIEKRVRESQIGFQANRLQTPEKSELFYHVQTEDFVEFGFEPEFIGRLPIRAICNPLTQEDLYKILTTSEESILNQYIDAFRAYGIQMQVREKALWEIAKLAAQEKTGARGLFSVLEKTFRDLKFDLPSSHVKEFTLTPEMVTTPGTALRELLKEELKERAIEVTKEIHRFEENFSEKYGIQIAFDESAAKAIHEKVIHEHLETDVFLQQLLSNYVYGLKLIHQKMPRNRFVMTKDVIDNPNVTLDLWIKEAYES</sequence>
<dbReference type="InterPro" id="IPR027417">
    <property type="entry name" value="P-loop_NTPase"/>
</dbReference>
<evidence type="ECO:0000313" key="7">
    <source>
        <dbReference type="EMBL" id="PIQ86676.1"/>
    </source>
</evidence>
<protein>
    <submittedName>
        <fullName evidence="7">ATP-dependent protease</fullName>
    </submittedName>
</protein>
<dbReference type="InterPro" id="IPR050052">
    <property type="entry name" value="ATP-dep_Clp_protease_ClpX"/>
</dbReference>
<keyword evidence="1" id="KW-0547">Nucleotide-binding</keyword>
<evidence type="ECO:0000259" key="5">
    <source>
        <dbReference type="SMART" id="SM00382"/>
    </source>
</evidence>
<dbReference type="InterPro" id="IPR003959">
    <property type="entry name" value="ATPase_AAA_core"/>
</dbReference>
<evidence type="ECO:0000256" key="4">
    <source>
        <dbReference type="SAM" id="MobiDB-lite"/>
    </source>
</evidence>
<dbReference type="PANTHER" id="PTHR48102">
    <property type="entry name" value="ATP-DEPENDENT CLP PROTEASE ATP-BINDING SUBUNIT CLPX-LIKE, MITOCHONDRIAL-RELATED"/>
    <property type="match status" value="1"/>
</dbReference>
<dbReference type="PANTHER" id="PTHR48102:SF7">
    <property type="entry name" value="ATP-DEPENDENT CLP PROTEASE ATP-BINDING SUBUNIT CLPX-LIKE, MITOCHONDRIAL"/>
    <property type="match status" value="1"/>
</dbReference>
<feature type="region of interest" description="Disordered" evidence="4">
    <location>
        <begin position="22"/>
        <end position="50"/>
    </location>
</feature>
<evidence type="ECO:0000313" key="8">
    <source>
        <dbReference type="Proteomes" id="UP000230859"/>
    </source>
</evidence>
<keyword evidence="7" id="KW-0378">Hydrolase</keyword>
<proteinExistence type="predicted"/>
<dbReference type="InterPro" id="IPR019489">
    <property type="entry name" value="Clp_ATPase_C"/>
</dbReference>
<evidence type="ECO:0000256" key="2">
    <source>
        <dbReference type="ARBA" id="ARBA00022840"/>
    </source>
</evidence>